<feature type="transmembrane region" description="Helical" evidence="7">
    <location>
        <begin position="138"/>
        <end position="157"/>
    </location>
</feature>
<dbReference type="InterPro" id="IPR000515">
    <property type="entry name" value="MetI-like"/>
</dbReference>
<dbReference type="PANTHER" id="PTHR32243:SF18">
    <property type="entry name" value="INNER MEMBRANE ABC TRANSPORTER PERMEASE PROTEIN YCJP"/>
    <property type="match status" value="1"/>
</dbReference>
<feature type="transmembrane region" description="Helical" evidence="7">
    <location>
        <begin position="70"/>
        <end position="93"/>
    </location>
</feature>
<dbReference type="PROSITE" id="PS50928">
    <property type="entry name" value="ABC_TM1"/>
    <property type="match status" value="1"/>
</dbReference>
<comment type="subcellular location">
    <subcellularLocation>
        <location evidence="1 7">Cell membrane</location>
        <topology evidence="1 7">Multi-pass membrane protein</topology>
    </subcellularLocation>
</comment>
<evidence type="ECO:0000256" key="3">
    <source>
        <dbReference type="ARBA" id="ARBA00022475"/>
    </source>
</evidence>
<dbReference type="SUPFAM" id="SSF161098">
    <property type="entry name" value="MetI-like"/>
    <property type="match status" value="1"/>
</dbReference>
<evidence type="ECO:0000256" key="5">
    <source>
        <dbReference type="ARBA" id="ARBA00022989"/>
    </source>
</evidence>
<feature type="transmembrane region" description="Helical" evidence="7">
    <location>
        <begin position="105"/>
        <end position="126"/>
    </location>
</feature>
<dbReference type="InterPro" id="IPR050901">
    <property type="entry name" value="BP-dep_ABC_trans_perm"/>
</dbReference>
<dbReference type="CDD" id="cd06261">
    <property type="entry name" value="TM_PBP2"/>
    <property type="match status" value="1"/>
</dbReference>
<organism evidence="9 10">
    <name type="scientific">Ephemeroptericola cinctiostellae</name>
    <dbReference type="NCBI Taxonomy" id="2268024"/>
    <lineage>
        <taxon>Bacteria</taxon>
        <taxon>Pseudomonadati</taxon>
        <taxon>Pseudomonadota</taxon>
        <taxon>Betaproteobacteria</taxon>
        <taxon>Burkholderiales</taxon>
        <taxon>Burkholderiaceae</taxon>
        <taxon>Ephemeroptericola</taxon>
    </lineage>
</organism>
<evidence type="ECO:0000256" key="7">
    <source>
        <dbReference type="RuleBase" id="RU363032"/>
    </source>
</evidence>
<keyword evidence="4 7" id="KW-0812">Transmembrane</keyword>
<comment type="similarity">
    <text evidence="7">Belongs to the binding-protein-dependent transport system permease family.</text>
</comment>
<dbReference type="GO" id="GO:0005886">
    <property type="term" value="C:plasma membrane"/>
    <property type="evidence" value="ECO:0007669"/>
    <property type="project" value="UniProtKB-SubCell"/>
</dbReference>
<protein>
    <submittedName>
        <fullName evidence="9">Trehalose transport system permease protein SugB</fullName>
    </submittedName>
</protein>
<dbReference type="Proteomes" id="UP000252182">
    <property type="component" value="Chromosome"/>
</dbReference>
<feature type="domain" description="ABC transmembrane type-1" evidence="8">
    <location>
        <begin position="70"/>
        <end position="263"/>
    </location>
</feature>
<dbReference type="Pfam" id="PF00528">
    <property type="entry name" value="BPD_transp_1"/>
    <property type="match status" value="1"/>
</dbReference>
<evidence type="ECO:0000313" key="9">
    <source>
        <dbReference type="EMBL" id="AXF85238.1"/>
    </source>
</evidence>
<dbReference type="Gene3D" id="1.10.3720.10">
    <property type="entry name" value="MetI-like"/>
    <property type="match status" value="1"/>
</dbReference>
<dbReference type="EMBL" id="CP031124">
    <property type="protein sequence ID" value="AXF85238.1"/>
    <property type="molecule type" value="Genomic_DNA"/>
</dbReference>
<evidence type="ECO:0000259" key="8">
    <source>
        <dbReference type="PROSITE" id="PS50928"/>
    </source>
</evidence>
<dbReference type="KEGG" id="hyf:DTO96_100964"/>
<dbReference type="RefSeq" id="WP_114562458.1">
    <property type="nucleotide sequence ID" value="NZ_CP031124.1"/>
</dbReference>
<evidence type="ECO:0000256" key="6">
    <source>
        <dbReference type="ARBA" id="ARBA00023136"/>
    </source>
</evidence>
<dbReference type="InterPro" id="IPR035906">
    <property type="entry name" value="MetI-like_sf"/>
</dbReference>
<accession>A0A345DA50</accession>
<feature type="transmembrane region" description="Helical" evidence="7">
    <location>
        <begin position="12"/>
        <end position="31"/>
    </location>
</feature>
<dbReference type="OrthoDB" id="8111552at2"/>
<evidence type="ECO:0000256" key="1">
    <source>
        <dbReference type="ARBA" id="ARBA00004651"/>
    </source>
</evidence>
<sequence length="278" mass="30863">MSNKLGYRIGFWLLVAVIVIFSVFPFYYAIITSFRTGAALYDSSMVFDSFKWDNYRDLFANPDQSFIKPLLNSIMVATLVVVVSLFVSVTSAYALGRVNFKGRGFLLMVVLAVSMFPQVAVLSGMFEMMRAFGLYGKTLGLILPYMIFTLPFTVWVLTTFMRDLPKELEEAAIMDGCTPWRIIKDVFMPLMWPALVSTGLLAFIAAWNEFMFALTFVNSNDSRTVPVAISLLSGASEHELPWGKIMAASVIVTLPLIAMVLAFQRKIVSGLTAGAVKG</sequence>
<feature type="transmembrane region" description="Helical" evidence="7">
    <location>
        <begin position="190"/>
        <end position="207"/>
    </location>
</feature>
<keyword evidence="2 7" id="KW-0813">Transport</keyword>
<evidence type="ECO:0000256" key="2">
    <source>
        <dbReference type="ARBA" id="ARBA00022448"/>
    </source>
</evidence>
<evidence type="ECO:0000256" key="4">
    <source>
        <dbReference type="ARBA" id="ARBA00022692"/>
    </source>
</evidence>
<proteinExistence type="inferred from homology"/>
<dbReference type="AlphaFoldDB" id="A0A345DA50"/>
<feature type="transmembrane region" description="Helical" evidence="7">
    <location>
        <begin position="245"/>
        <end position="263"/>
    </location>
</feature>
<evidence type="ECO:0000313" key="10">
    <source>
        <dbReference type="Proteomes" id="UP000252182"/>
    </source>
</evidence>
<keyword evidence="3" id="KW-1003">Cell membrane</keyword>
<reference evidence="10" key="1">
    <citation type="submission" date="2018-07" db="EMBL/GenBank/DDBJ databases">
        <authorList>
            <person name="Kim H."/>
        </authorList>
    </citation>
    <scope>NUCLEOTIDE SEQUENCE [LARGE SCALE GENOMIC DNA]</scope>
    <source>
        <strain evidence="10">F02</strain>
    </source>
</reference>
<name>A0A345DA50_9BURK</name>
<keyword evidence="6 7" id="KW-0472">Membrane</keyword>
<dbReference type="GO" id="GO:0055085">
    <property type="term" value="P:transmembrane transport"/>
    <property type="evidence" value="ECO:0007669"/>
    <property type="project" value="InterPro"/>
</dbReference>
<gene>
    <name evidence="9" type="primary">sugB_1</name>
    <name evidence="9" type="ORF">DTO96_100964</name>
</gene>
<dbReference type="PANTHER" id="PTHR32243">
    <property type="entry name" value="MALTOSE TRANSPORT SYSTEM PERMEASE-RELATED"/>
    <property type="match status" value="1"/>
</dbReference>
<keyword evidence="5 7" id="KW-1133">Transmembrane helix</keyword>
<keyword evidence="10" id="KW-1185">Reference proteome</keyword>